<dbReference type="InterPro" id="IPR010260">
    <property type="entry name" value="AlpA"/>
</dbReference>
<evidence type="ECO:0000256" key="1">
    <source>
        <dbReference type="SAM" id="MobiDB-lite"/>
    </source>
</evidence>
<dbReference type="Proteomes" id="UP000217154">
    <property type="component" value="Chromosome"/>
</dbReference>
<evidence type="ECO:0000313" key="3">
    <source>
        <dbReference type="Proteomes" id="UP000217154"/>
    </source>
</evidence>
<organism evidence="2 3">
    <name type="scientific">Variovorax boronicumulans</name>
    <dbReference type="NCBI Taxonomy" id="436515"/>
    <lineage>
        <taxon>Bacteria</taxon>
        <taxon>Pseudomonadati</taxon>
        <taxon>Pseudomonadota</taxon>
        <taxon>Betaproteobacteria</taxon>
        <taxon>Burkholderiales</taxon>
        <taxon>Comamonadaceae</taxon>
        <taxon>Variovorax</taxon>
    </lineage>
</organism>
<accession>A0A250DFQ0</accession>
<reference evidence="2 3" key="1">
    <citation type="submission" date="2017-09" db="EMBL/GenBank/DDBJ databases">
        <title>The diverse metabolic capabilities of V. boronicumulans make it an excellent choice for continued studies on novel biodegradation.</title>
        <authorList>
            <person name="Sun S."/>
        </authorList>
    </citation>
    <scope>NUCLEOTIDE SEQUENCE [LARGE SCALE GENOMIC DNA]</scope>
    <source>
        <strain evidence="2 3">J1</strain>
    </source>
</reference>
<protein>
    <submittedName>
        <fullName evidence="2">Transcriptional regulator</fullName>
    </submittedName>
</protein>
<dbReference type="Pfam" id="PF05930">
    <property type="entry name" value="Phage_AlpA"/>
    <property type="match status" value="1"/>
</dbReference>
<gene>
    <name evidence="2" type="ORF">CKY39_08045</name>
</gene>
<evidence type="ECO:0000313" key="2">
    <source>
        <dbReference type="EMBL" id="ATA53166.1"/>
    </source>
</evidence>
<feature type="region of interest" description="Disordered" evidence="1">
    <location>
        <begin position="1"/>
        <end position="30"/>
    </location>
</feature>
<dbReference type="PANTHER" id="PTHR36154">
    <property type="entry name" value="DNA-BINDING TRANSCRIPTIONAL ACTIVATOR ALPA"/>
    <property type="match status" value="1"/>
</dbReference>
<dbReference type="KEGG" id="vbo:CKY39_08045"/>
<dbReference type="InterPro" id="IPR052931">
    <property type="entry name" value="Prophage_regulatory_activator"/>
</dbReference>
<dbReference type="PANTHER" id="PTHR36154:SF1">
    <property type="entry name" value="DNA-BINDING TRANSCRIPTIONAL ACTIVATOR ALPA"/>
    <property type="match status" value="1"/>
</dbReference>
<dbReference type="EMBL" id="CP023284">
    <property type="protein sequence ID" value="ATA53166.1"/>
    <property type="molecule type" value="Genomic_DNA"/>
</dbReference>
<dbReference type="Gene3D" id="1.10.238.160">
    <property type="match status" value="1"/>
</dbReference>
<dbReference type="AlphaFoldDB" id="A0A250DFQ0"/>
<name>A0A250DFQ0_9BURK</name>
<sequence length="98" mass="11108">MKPPSTQHDSKTQRSPRGSLETSVEPTRHSTATVILRRRQVEARTSLSRSAIYDRLDANSPRYDPTFPKQVKLGSSSVGWLESEIENWLAARTRASRQ</sequence>
<proteinExistence type="predicted"/>